<evidence type="ECO:0000313" key="8">
    <source>
        <dbReference type="Proteomes" id="UP000641206"/>
    </source>
</evidence>
<dbReference type="PROSITE" id="PS51094">
    <property type="entry name" value="PTS_EIIA_TYPE_2"/>
    <property type="match status" value="1"/>
</dbReference>
<evidence type="ECO:0000256" key="2">
    <source>
        <dbReference type="ARBA" id="ARBA00022553"/>
    </source>
</evidence>
<dbReference type="Proteomes" id="UP000641206">
    <property type="component" value="Unassembled WGS sequence"/>
</dbReference>
<dbReference type="EMBL" id="BMLW01000007">
    <property type="protein sequence ID" value="GGP11806.1"/>
    <property type="molecule type" value="Genomic_DNA"/>
</dbReference>
<keyword evidence="1" id="KW-0813">Transport</keyword>
<evidence type="ECO:0000256" key="4">
    <source>
        <dbReference type="ARBA" id="ARBA00022679"/>
    </source>
</evidence>
<name>A0ABQ2NVT8_9BACI</name>
<dbReference type="Pfam" id="PF00359">
    <property type="entry name" value="PTS_EIIA_2"/>
    <property type="match status" value="1"/>
</dbReference>
<dbReference type="InterPro" id="IPR004715">
    <property type="entry name" value="PTS_IIA_fruc"/>
</dbReference>
<accession>A0ABQ2NVT8</accession>
<reference evidence="8" key="1">
    <citation type="journal article" date="2019" name="Int. J. Syst. Evol. Microbiol.">
        <title>The Global Catalogue of Microorganisms (GCM) 10K type strain sequencing project: providing services to taxonomists for standard genome sequencing and annotation.</title>
        <authorList>
            <consortium name="The Broad Institute Genomics Platform"/>
            <consortium name="The Broad Institute Genome Sequencing Center for Infectious Disease"/>
            <person name="Wu L."/>
            <person name="Ma J."/>
        </authorList>
    </citation>
    <scope>NUCLEOTIDE SEQUENCE [LARGE SCALE GENOMIC DNA]</scope>
    <source>
        <strain evidence="8">CGMCC 1.7693</strain>
    </source>
</reference>
<dbReference type="InterPro" id="IPR016152">
    <property type="entry name" value="PTrfase/Anion_transptr"/>
</dbReference>
<comment type="caution">
    <text evidence="7">The sequence shown here is derived from an EMBL/GenBank/DDBJ whole genome shotgun (WGS) entry which is preliminary data.</text>
</comment>
<proteinExistence type="predicted"/>
<dbReference type="NCBIfam" id="TIGR00848">
    <property type="entry name" value="fruA"/>
    <property type="match status" value="1"/>
</dbReference>
<keyword evidence="5" id="KW-0598">Phosphotransferase system</keyword>
<evidence type="ECO:0000256" key="3">
    <source>
        <dbReference type="ARBA" id="ARBA00022597"/>
    </source>
</evidence>
<dbReference type="Gene3D" id="3.40.930.10">
    <property type="entry name" value="Mannitol-specific EII, Chain A"/>
    <property type="match status" value="1"/>
</dbReference>
<dbReference type="InterPro" id="IPR051541">
    <property type="entry name" value="PTS_SugarTrans_NitroReg"/>
</dbReference>
<protein>
    <submittedName>
        <fullName evidence="7">PTS fructose transporter subunit IIA</fullName>
    </submittedName>
</protein>
<keyword evidence="8" id="KW-1185">Reference proteome</keyword>
<dbReference type="PANTHER" id="PTHR47738">
    <property type="entry name" value="PTS SYSTEM FRUCTOSE-LIKE EIIA COMPONENT-RELATED"/>
    <property type="match status" value="1"/>
</dbReference>
<dbReference type="PANTHER" id="PTHR47738:SF2">
    <property type="entry name" value="PTS SYSTEM FRUCTOSE-LIKE EIIA COMPONENT"/>
    <property type="match status" value="1"/>
</dbReference>
<gene>
    <name evidence="7" type="ORF">GCM10011346_25280</name>
</gene>
<organism evidence="7 8">
    <name type="scientific">Oceanobacillus neutriphilus</name>
    <dbReference type="NCBI Taxonomy" id="531815"/>
    <lineage>
        <taxon>Bacteria</taxon>
        <taxon>Bacillati</taxon>
        <taxon>Bacillota</taxon>
        <taxon>Bacilli</taxon>
        <taxon>Bacillales</taxon>
        <taxon>Bacillaceae</taxon>
        <taxon>Oceanobacillus</taxon>
    </lineage>
</organism>
<dbReference type="SUPFAM" id="SSF55804">
    <property type="entry name" value="Phoshotransferase/anion transport protein"/>
    <property type="match status" value="1"/>
</dbReference>
<feature type="domain" description="PTS EIIA type-2" evidence="6">
    <location>
        <begin position="7"/>
        <end position="151"/>
    </location>
</feature>
<dbReference type="RefSeq" id="WP_229720203.1">
    <property type="nucleotide sequence ID" value="NZ_BMLW01000007.1"/>
</dbReference>
<keyword evidence="3" id="KW-0762">Sugar transport</keyword>
<evidence type="ECO:0000313" key="7">
    <source>
        <dbReference type="EMBL" id="GGP11806.1"/>
    </source>
</evidence>
<dbReference type="CDD" id="cd00211">
    <property type="entry name" value="PTS_IIA_fru"/>
    <property type="match status" value="1"/>
</dbReference>
<evidence type="ECO:0000256" key="1">
    <source>
        <dbReference type="ARBA" id="ARBA00022448"/>
    </source>
</evidence>
<keyword evidence="2" id="KW-0597">Phosphoprotein</keyword>
<evidence type="ECO:0000256" key="5">
    <source>
        <dbReference type="ARBA" id="ARBA00022683"/>
    </source>
</evidence>
<keyword evidence="4" id="KW-0808">Transferase</keyword>
<evidence type="ECO:0000259" key="6">
    <source>
        <dbReference type="PROSITE" id="PS51094"/>
    </source>
</evidence>
<sequence length="151" mass="16687">MDISIENFLDEKIMGVDLEAETKDDAIQVLSKMLLNEGYINNIDDYKKDIYYRESLGTTGIGNYIAIPHGKSEGVYKNGIAIGKFKNEIPWETLDDKGVKIVCLFAVRDEEGGSDMHLKLLASIAGKLGNDNVVENLLNATSVIEMTNILS</sequence>
<dbReference type="PROSITE" id="PS00372">
    <property type="entry name" value="PTS_EIIA_TYPE_2_HIS"/>
    <property type="match status" value="1"/>
</dbReference>
<dbReference type="InterPro" id="IPR002178">
    <property type="entry name" value="PTS_EIIA_type-2_dom"/>
</dbReference>